<comment type="caution">
    <text evidence="2">The sequence shown here is derived from an EMBL/GenBank/DDBJ whole genome shotgun (WGS) entry which is preliminary data.</text>
</comment>
<accession>A0A5C7WBA6</accession>
<dbReference type="EMBL" id="SSFO01000057">
    <property type="protein sequence ID" value="TXI34786.1"/>
    <property type="molecule type" value="Genomic_DNA"/>
</dbReference>
<feature type="region of interest" description="Disordered" evidence="1">
    <location>
        <begin position="40"/>
        <end position="66"/>
    </location>
</feature>
<gene>
    <name evidence="2" type="ORF">E6Q69_03295</name>
</gene>
<evidence type="ECO:0000256" key="1">
    <source>
        <dbReference type="SAM" id="MobiDB-lite"/>
    </source>
</evidence>
<proteinExistence type="predicted"/>
<protein>
    <submittedName>
        <fullName evidence="2">Uncharacterized protein</fullName>
    </submittedName>
</protein>
<reference evidence="2 3" key="1">
    <citation type="submission" date="2018-09" db="EMBL/GenBank/DDBJ databases">
        <title>Metagenome Assembled Genomes from an Advanced Water Purification Facility.</title>
        <authorList>
            <person name="Stamps B.W."/>
            <person name="Spear J.R."/>
        </authorList>
    </citation>
    <scope>NUCLEOTIDE SEQUENCE [LARGE SCALE GENOMIC DNA]</scope>
    <source>
        <strain evidence="2">Bin_52_1</strain>
    </source>
</reference>
<organism evidence="2 3">
    <name type="scientific">Aquipseudomonas alcaligenes</name>
    <name type="common">Pseudomonas alcaligenes</name>
    <dbReference type="NCBI Taxonomy" id="43263"/>
    <lineage>
        <taxon>Bacteria</taxon>
        <taxon>Pseudomonadati</taxon>
        <taxon>Pseudomonadota</taxon>
        <taxon>Gammaproteobacteria</taxon>
        <taxon>Pseudomonadales</taxon>
        <taxon>Pseudomonadaceae</taxon>
        <taxon>Aquipseudomonas</taxon>
    </lineage>
</organism>
<evidence type="ECO:0000313" key="3">
    <source>
        <dbReference type="Proteomes" id="UP000321110"/>
    </source>
</evidence>
<dbReference type="AlphaFoldDB" id="A0A5C7WBA6"/>
<name>A0A5C7WBA6_AQUAC</name>
<dbReference type="Proteomes" id="UP000321110">
    <property type="component" value="Unassembled WGS sequence"/>
</dbReference>
<sequence>MLARVIPCQGPQQRTARFCAQPEGTGQFCAALRCSTTHLDDQTSRLAPSPAQKLASSRSRRDRNRP</sequence>
<evidence type="ECO:0000313" key="2">
    <source>
        <dbReference type="EMBL" id="TXI34786.1"/>
    </source>
</evidence>